<comment type="caution">
    <text evidence="2">The sequence shown here is derived from an EMBL/GenBank/DDBJ whole genome shotgun (WGS) entry which is preliminary data.</text>
</comment>
<feature type="chain" id="PRO_5046510084" evidence="1">
    <location>
        <begin position="27"/>
        <end position="219"/>
    </location>
</feature>
<evidence type="ECO:0000313" key="3">
    <source>
        <dbReference type="Proteomes" id="UP001232584"/>
    </source>
</evidence>
<dbReference type="Pfam" id="PF05708">
    <property type="entry name" value="Peptidase_C92"/>
    <property type="match status" value="1"/>
</dbReference>
<sequence length="219" mass="24252">MKLKKYASCILVLGLCFASSMNVSFANEDANVDPTEKKAMIEKQRSQFNELDNKIRESKSQIPQPNKVQYRSARSVAGNYPTKPGSILVTRDGILDVFMGHGGIVYNASTTVESYIGSGVGTYSNNWNARYNTVYGAEVNGISLAQGQAAATYAYNQRGKNYNYFYCNPENLDNYYCSQLVYQAYKQTMGIDINADGGIVFPIDLILSNNTHTVYTQGV</sequence>
<evidence type="ECO:0000256" key="1">
    <source>
        <dbReference type="SAM" id="SignalP"/>
    </source>
</evidence>
<name>A0ABU0MYG2_9FIRM</name>
<dbReference type="InterPro" id="IPR024453">
    <property type="entry name" value="Peptidase_C92"/>
</dbReference>
<dbReference type="Gene3D" id="3.90.1720.10">
    <property type="entry name" value="endopeptidase domain like (from Nostoc punctiforme)"/>
    <property type="match status" value="1"/>
</dbReference>
<dbReference type="EMBL" id="JAUSWG010000003">
    <property type="protein sequence ID" value="MDQ0555890.1"/>
    <property type="molecule type" value="Genomic_DNA"/>
</dbReference>
<proteinExistence type="predicted"/>
<dbReference type="SUPFAM" id="SSF54001">
    <property type="entry name" value="Cysteine proteinases"/>
    <property type="match status" value="1"/>
</dbReference>
<evidence type="ECO:0000313" key="2">
    <source>
        <dbReference type="EMBL" id="MDQ0555890.1"/>
    </source>
</evidence>
<reference evidence="2 3" key="1">
    <citation type="submission" date="2023-07" db="EMBL/GenBank/DDBJ databases">
        <title>Genomic Encyclopedia of Type Strains, Phase IV (KMG-IV): sequencing the most valuable type-strain genomes for metagenomic binning, comparative biology and taxonomic classification.</title>
        <authorList>
            <person name="Goeker M."/>
        </authorList>
    </citation>
    <scope>NUCLEOTIDE SEQUENCE [LARGE SCALE GENOMIC DNA]</scope>
    <source>
        <strain evidence="2 3">DSM 15049</strain>
    </source>
</reference>
<keyword evidence="1" id="KW-0732">Signal</keyword>
<dbReference type="InterPro" id="IPR038765">
    <property type="entry name" value="Papain-like_cys_pep_sf"/>
</dbReference>
<accession>A0ABU0MYG2</accession>
<protein>
    <submittedName>
        <fullName evidence="2">Uncharacterized protein YycO</fullName>
    </submittedName>
</protein>
<keyword evidence="3" id="KW-1185">Reference proteome</keyword>
<dbReference type="Proteomes" id="UP001232584">
    <property type="component" value="Unassembled WGS sequence"/>
</dbReference>
<organism evidence="2 3">
    <name type="scientific">Paraclostridium ghonii</name>
    <dbReference type="NCBI Taxonomy" id="29358"/>
    <lineage>
        <taxon>Bacteria</taxon>
        <taxon>Bacillati</taxon>
        <taxon>Bacillota</taxon>
        <taxon>Clostridia</taxon>
        <taxon>Peptostreptococcales</taxon>
        <taxon>Peptostreptococcaceae</taxon>
        <taxon>Paraclostridium</taxon>
    </lineage>
</organism>
<dbReference type="RefSeq" id="WP_307504002.1">
    <property type="nucleotide sequence ID" value="NZ_BAAACE010000001.1"/>
</dbReference>
<gene>
    <name evidence="2" type="ORF">QOZ92_001003</name>
</gene>
<feature type="signal peptide" evidence="1">
    <location>
        <begin position="1"/>
        <end position="26"/>
    </location>
</feature>